<gene>
    <name evidence="2" type="primary">rfbD</name>
    <name evidence="2" type="ORF">ENO36_04915</name>
</gene>
<dbReference type="CDD" id="cd05254">
    <property type="entry name" value="dTDP_HR_like_SDR_e"/>
    <property type="match status" value="1"/>
</dbReference>
<dbReference type="NCBIfam" id="TIGR01214">
    <property type="entry name" value="rmlD"/>
    <property type="match status" value="1"/>
</dbReference>
<dbReference type="EMBL" id="DSFE01000103">
    <property type="protein sequence ID" value="HEU98174.1"/>
    <property type="molecule type" value="Genomic_DNA"/>
</dbReference>
<dbReference type="Proteomes" id="UP000885664">
    <property type="component" value="Unassembled WGS sequence"/>
</dbReference>
<dbReference type="Pfam" id="PF04321">
    <property type="entry name" value="RmlD_sub_bind"/>
    <property type="match status" value="1"/>
</dbReference>
<dbReference type="PANTHER" id="PTHR10491">
    <property type="entry name" value="DTDP-4-DEHYDRORHAMNOSE REDUCTASE"/>
    <property type="match status" value="1"/>
</dbReference>
<dbReference type="EC" id="1.1.1.133" evidence="2"/>
<proteinExistence type="predicted"/>
<dbReference type="PANTHER" id="PTHR10491:SF4">
    <property type="entry name" value="METHIONINE ADENOSYLTRANSFERASE 2 SUBUNIT BETA"/>
    <property type="match status" value="1"/>
</dbReference>
<dbReference type="InterPro" id="IPR029903">
    <property type="entry name" value="RmlD-like-bd"/>
</dbReference>
<dbReference type="Gene3D" id="3.90.25.10">
    <property type="entry name" value="UDP-galactose 4-epimerase, domain 1"/>
    <property type="match status" value="1"/>
</dbReference>
<feature type="domain" description="RmlD-like substrate binding" evidence="1">
    <location>
        <begin position="1"/>
        <end position="293"/>
    </location>
</feature>
<organism evidence="2">
    <name type="scientific">Fervidicoccus fontis</name>
    <dbReference type="NCBI Taxonomy" id="683846"/>
    <lineage>
        <taxon>Archaea</taxon>
        <taxon>Thermoproteota</taxon>
        <taxon>Thermoprotei</taxon>
        <taxon>Fervidicoccales</taxon>
        <taxon>Fervidicoccaceae</taxon>
        <taxon>Fervidicoccus</taxon>
    </lineage>
</organism>
<comment type="caution">
    <text evidence="2">The sequence shown here is derived from an EMBL/GenBank/DDBJ whole genome shotgun (WGS) entry which is preliminary data.</text>
</comment>
<dbReference type="Gene3D" id="3.40.50.720">
    <property type="entry name" value="NAD(P)-binding Rossmann-like Domain"/>
    <property type="match status" value="1"/>
</dbReference>
<dbReference type="InterPro" id="IPR036291">
    <property type="entry name" value="NAD(P)-bd_dom_sf"/>
</dbReference>
<evidence type="ECO:0000259" key="1">
    <source>
        <dbReference type="Pfam" id="PF04321"/>
    </source>
</evidence>
<dbReference type="InterPro" id="IPR005913">
    <property type="entry name" value="dTDP_dehydrorham_reduct"/>
</dbReference>
<reference evidence="2" key="1">
    <citation type="journal article" date="2020" name="mSystems">
        <title>Genome- and Community-Level Interaction Insights into Carbon Utilization and Element Cycling Functions of Hydrothermarchaeota in Hydrothermal Sediment.</title>
        <authorList>
            <person name="Zhou Z."/>
            <person name="Liu Y."/>
            <person name="Xu W."/>
            <person name="Pan J."/>
            <person name="Luo Z.H."/>
            <person name="Li M."/>
        </authorList>
    </citation>
    <scope>NUCLEOTIDE SEQUENCE [LARGE SCALE GENOMIC DNA]</scope>
    <source>
        <strain evidence="2">SpSt-1259</strain>
    </source>
</reference>
<dbReference type="AlphaFoldDB" id="A0A7C2YSX9"/>
<evidence type="ECO:0000313" key="2">
    <source>
        <dbReference type="EMBL" id="HEU98174.1"/>
    </source>
</evidence>
<dbReference type="SUPFAM" id="SSF51735">
    <property type="entry name" value="NAD(P)-binding Rossmann-fold domains"/>
    <property type="match status" value="1"/>
</dbReference>
<dbReference type="GO" id="GO:0008831">
    <property type="term" value="F:dTDP-4-dehydrorhamnose reductase activity"/>
    <property type="evidence" value="ECO:0007669"/>
    <property type="project" value="UniProtKB-EC"/>
</dbReference>
<sequence>MRVLITGATGLLGYHLLNATERKGFDVFATYHERKIEGFENVRWIRVDFEDVEKIEDTVKSARPDVIIHSAAFTDVDGCEKERAKAYRINYHATRALASISSELKARMIYISTDYVFDGEMGFYREEDIPNPLNFYGLTKLLGEVSVESLLRERGLIVRVSGLYGYSPTGKKNFGLQALEKMMRKEEVKAFVDQHLSPTYVPFLAERLLRALEMDVNGIIHIAGERMSRYEFALALAEELGIEKNLVVPVSMKNLDLPAKRPRDSSLDSSRAREFGLSMPPQREGMRHFIEYYREKVIRGGV</sequence>
<keyword evidence="2" id="KW-0560">Oxidoreductase</keyword>
<accession>A0A7C2YSX9</accession>
<name>A0A7C2YSX9_9CREN</name>
<protein>
    <submittedName>
        <fullName evidence="2">dTDP-4-dehydrorhamnose reductase</fullName>
        <ecNumber evidence="2">1.1.1.133</ecNumber>
    </submittedName>
</protein>